<dbReference type="InterPro" id="IPR030700">
    <property type="entry name" value="N-end_Aminoacyl_Trfase"/>
</dbReference>
<dbReference type="SUPFAM" id="SSF55729">
    <property type="entry name" value="Acyl-CoA N-acyltransferases (Nat)"/>
    <property type="match status" value="1"/>
</dbReference>
<keyword evidence="8" id="KW-1185">Reference proteome</keyword>
<dbReference type="EC" id="2.3.2.29" evidence="4"/>
<dbReference type="Proteomes" id="UP001204621">
    <property type="component" value="Unassembled WGS sequence"/>
</dbReference>
<comment type="catalytic activity">
    <reaction evidence="4">
        <text>N-terminal L-glutamyl-[protein] + L-leucyl-tRNA(Leu) = N-terminal L-leucyl-L-glutamyl-[protein] + tRNA(Leu) + H(+)</text>
        <dbReference type="Rhea" id="RHEA:50412"/>
        <dbReference type="Rhea" id="RHEA-COMP:9613"/>
        <dbReference type="Rhea" id="RHEA-COMP:9622"/>
        <dbReference type="Rhea" id="RHEA-COMP:12664"/>
        <dbReference type="Rhea" id="RHEA-COMP:12668"/>
        <dbReference type="ChEBI" id="CHEBI:15378"/>
        <dbReference type="ChEBI" id="CHEBI:64721"/>
        <dbReference type="ChEBI" id="CHEBI:78442"/>
        <dbReference type="ChEBI" id="CHEBI:78494"/>
        <dbReference type="ChEBI" id="CHEBI:133041"/>
        <dbReference type="EC" id="2.3.2.29"/>
    </reaction>
</comment>
<keyword evidence="1 4" id="KW-0963">Cytoplasm</keyword>
<dbReference type="GO" id="GO:0004057">
    <property type="term" value="F:arginyl-tRNA--protein transferase activity"/>
    <property type="evidence" value="ECO:0007669"/>
    <property type="project" value="UniProtKB-EC"/>
</dbReference>
<evidence type="ECO:0000313" key="8">
    <source>
        <dbReference type="Proteomes" id="UP001204621"/>
    </source>
</evidence>
<keyword evidence="3 4" id="KW-0012">Acyltransferase</keyword>
<feature type="domain" description="N-end aminoacyl transferase N-terminal" evidence="5">
    <location>
        <begin position="20"/>
        <end position="90"/>
    </location>
</feature>
<dbReference type="InterPro" id="IPR016181">
    <property type="entry name" value="Acyl_CoA_acyltransferase"/>
</dbReference>
<accession>A0ABT2CYQ5</accession>
<dbReference type="PANTHER" id="PTHR21367">
    <property type="entry name" value="ARGININE-TRNA-PROTEIN TRANSFERASE 1"/>
    <property type="match status" value="1"/>
</dbReference>
<dbReference type="InterPro" id="IPR007472">
    <property type="entry name" value="N-end_Aminoacyl_Trfase_C"/>
</dbReference>
<evidence type="ECO:0000313" key="7">
    <source>
        <dbReference type="EMBL" id="MCS0658208.1"/>
    </source>
</evidence>
<evidence type="ECO:0000256" key="3">
    <source>
        <dbReference type="ARBA" id="ARBA00023315"/>
    </source>
</evidence>
<comment type="subcellular location">
    <subcellularLocation>
        <location evidence="4">Cytoplasm</location>
    </subcellularLocation>
</comment>
<evidence type="ECO:0000259" key="5">
    <source>
        <dbReference type="Pfam" id="PF04376"/>
    </source>
</evidence>
<proteinExistence type="inferred from homology"/>
<dbReference type="HAMAP" id="MF_00689">
    <property type="entry name" value="Bpt"/>
    <property type="match status" value="1"/>
</dbReference>
<dbReference type="PANTHER" id="PTHR21367:SF1">
    <property type="entry name" value="ARGINYL-TRNA--PROTEIN TRANSFERASE 1"/>
    <property type="match status" value="1"/>
</dbReference>
<organism evidence="7 8">
    <name type="scientific">Massilia terrae</name>
    <dbReference type="NCBI Taxonomy" id="1811224"/>
    <lineage>
        <taxon>Bacteria</taxon>
        <taxon>Pseudomonadati</taxon>
        <taxon>Pseudomonadota</taxon>
        <taxon>Betaproteobacteria</taxon>
        <taxon>Burkholderiales</taxon>
        <taxon>Oxalobacteraceae</taxon>
        <taxon>Telluria group</taxon>
        <taxon>Massilia</taxon>
    </lineage>
</organism>
<comment type="caution">
    <text evidence="7">The sequence shown here is derived from an EMBL/GenBank/DDBJ whole genome shotgun (WGS) entry which is preliminary data.</text>
</comment>
<evidence type="ECO:0000256" key="4">
    <source>
        <dbReference type="HAMAP-Rule" id="MF_00689"/>
    </source>
</evidence>
<dbReference type="NCBIfam" id="NF002342">
    <property type="entry name" value="PRK01305.1-3"/>
    <property type="match status" value="1"/>
</dbReference>
<dbReference type="EMBL" id="JANUGU010000002">
    <property type="protein sequence ID" value="MCS0658208.1"/>
    <property type="molecule type" value="Genomic_DNA"/>
</dbReference>
<dbReference type="PIRSF" id="PIRSF037208">
    <property type="entry name" value="ATE_pro_prd"/>
    <property type="match status" value="1"/>
</dbReference>
<sequence length="242" mass="27872">MTHLNDLPFSTLQFYTTAPYPCSYLDSRQARSQVATPSHLINADVYSELVKNGFRRSGIFTYRPYCDGCRACIPVRVRTADFSPSRGQRRAWKRHADLVAMVANLSFSDEHYALYLRYQTTRHAGGGMDQDSRDQYAQFLLQSRVNTRLVEFREPDGTLRMVSIIDVLSDGLSSVYTFFDPDVPGASYGTYNVMWQIDQAHELGLPYVYLGYWIEQSPKMAYKINFRPLEARIDGVWDVLDR</sequence>
<keyword evidence="2 4" id="KW-0808">Transferase</keyword>
<dbReference type="Pfam" id="PF04377">
    <property type="entry name" value="ATE_C"/>
    <property type="match status" value="1"/>
</dbReference>
<dbReference type="InterPro" id="IPR007471">
    <property type="entry name" value="N-end_Aminoacyl_Trfase_N"/>
</dbReference>
<evidence type="ECO:0000259" key="6">
    <source>
        <dbReference type="Pfam" id="PF04377"/>
    </source>
</evidence>
<dbReference type="NCBIfam" id="NF002346">
    <property type="entry name" value="PRK01305.2-3"/>
    <property type="match status" value="1"/>
</dbReference>
<feature type="domain" description="N-end rule aminoacyl transferase C-terminal" evidence="6">
    <location>
        <begin position="110"/>
        <end position="231"/>
    </location>
</feature>
<comment type="similarity">
    <text evidence="4">Belongs to the R-transferase family. Bpt subfamily.</text>
</comment>
<dbReference type="NCBIfam" id="NF002341">
    <property type="entry name" value="PRK01305.1-1"/>
    <property type="match status" value="1"/>
</dbReference>
<dbReference type="Pfam" id="PF04376">
    <property type="entry name" value="ATE_N"/>
    <property type="match status" value="1"/>
</dbReference>
<name>A0ABT2CYQ5_9BURK</name>
<dbReference type="InterPro" id="IPR017138">
    <property type="entry name" value="Asp_Glu_LeuTrfase"/>
</dbReference>
<evidence type="ECO:0000256" key="2">
    <source>
        <dbReference type="ARBA" id="ARBA00022679"/>
    </source>
</evidence>
<protein>
    <recommendedName>
        <fullName evidence="4">Aspartate/glutamate leucyltransferase</fullName>
        <ecNumber evidence="4">2.3.2.29</ecNumber>
    </recommendedName>
</protein>
<evidence type="ECO:0000256" key="1">
    <source>
        <dbReference type="ARBA" id="ARBA00022490"/>
    </source>
</evidence>
<comment type="catalytic activity">
    <reaction evidence="4">
        <text>N-terminal L-aspartyl-[protein] + L-leucyl-tRNA(Leu) = N-terminal L-leucyl-L-aspartyl-[protein] + tRNA(Leu) + H(+)</text>
        <dbReference type="Rhea" id="RHEA:50420"/>
        <dbReference type="Rhea" id="RHEA-COMP:9613"/>
        <dbReference type="Rhea" id="RHEA-COMP:9622"/>
        <dbReference type="Rhea" id="RHEA-COMP:12669"/>
        <dbReference type="Rhea" id="RHEA-COMP:12674"/>
        <dbReference type="ChEBI" id="CHEBI:15378"/>
        <dbReference type="ChEBI" id="CHEBI:64720"/>
        <dbReference type="ChEBI" id="CHEBI:78442"/>
        <dbReference type="ChEBI" id="CHEBI:78494"/>
        <dbReference type="ChEBI" id="CHEBI:133042"/>
        <dbReference type="EC" id="2.3.2.29"/>
    </reaction>
</comment>
<comment type="function">
    <text evidence="4">Functions in the N-end rule pathway of protein degradation where it conjugates Leu from its aminoacyl-tRNA to the N-termini of proteins containing an N-terminal aspartate or glutamate.</text>
</comment>
<reference evidence="7 8" key="1">
    <citation type="submission" date="2022-08" db="EMBL/GenBank/DDBJ databases">
        <title>Reclassification of Massilia species as members of the genera Telluria, Duganella, Pseudoduganella, Mokoshia gen. nov. and Zemynaea gen. nov. using orthogonal and non-orthogonal genome-based approaches.</title>
        <authorList>
            <person name="Bowman J.P."/>
        </authorList>
    </citation>
    <scope>NUCLEOTIDE SEQUENCE [LARGE SCALE GENOMIC DNA]</scope>
    <source>
        <strain evidence="7 8">JCM 31606</strain>
    </source>
</reference>
<gene>
    <name evidence="4" type="primary">bpt</name>
    <name evidence="7" type="ORF">NX778_09045</name>
</gene>
<dbReference type="RefSeq" id="WP_258811396.1">
    <property type="nucleotide sequence ID" value="NZ_JANUGU010000002.1"/>
</dbReference>